<protein>
    <submittedName>
        <fullName evidence="1">Uncharacterized protein</fullName>
    </submittedName>
</protein>
<evidence type="ECO:0000313" key="1">
    <source>
        <dbReference type="EMBL" id="GIY34921.1"/>
    </source>
</evidence>
<sequence length="172" mass="20009">MGCRRKWVALQEPRLSSVTRRFSSAKDKSDAATAKQIMRLKLATFSLIRVAMVQNSERMVKYNFLEAREAGTEASLNWNDLVFWKKKFHSDESNRFMISWYDLHKERMLANSLLSVAPLITSEDWAFQQDYPSVNISCSTKFWVKAHKVKPLQSLSRNPTGIQWKTFWGILA</sequence>
<name>A0AAV4SNT5_CAEEX</name>
<comment type="caution">
    <text evidence="1">The sequence shown here is derived from an EMBL/GenBank/DDBJ whole genome shotgun (WGS) entry which is preliminary data.</text>
</comment>
<dbReference type="EMBL" id="BPLR01009832">
    <property type="protein sequence ID" value="GIY34921.1"/>
    <property type="molecule type" value="Genomic_DNA"/>
</dbReference>
<gene>
    <name evidence="1" type="ORF">CEXT_285971</name>
</gene>
<reference evidence="1 2" key="1">
    <citation type="submission" date="2021-06" db="EMBL/GenBank/DDBJ databases">
        <title>Caerostris extrusa draft genome.</title>
        <authorList>
            <person name="Kono N."/>
            <person name="Arakawa K."/>
        </authorList>
    </citation>
    <scope>NUCLEOTIDE SEQUENCE [LARGE SCALE GENOMIC DNA]</scope>
</reference>
<organism evidence="1 2">
    <name type="scientific">Caerostris extrusa</name>
    <name type="common">Bark spider</name>
    <name type="synonym">Caerostris bankana</name>
    <dbReference type="NCBI Taxonomy" id="172846"/>
    <lineage>
        <taxon>Eukaryota</taxon>
        <taxon>Metazoa</taxon>
        <taxon>Ecdysozoa</taxon>
        <taxon>Arthropoda</taxon>
        <taxon>Chelicerata</taxon>
        <taxon>Arachnida</taxon>
        <taxon>Araneae</taxon>
        <taxon>Araneomorphae</taxon>
        <taxon>Entelegynae</taxon>
        <taxon>Araneoidea</taxon>
        <taxon>Araneidae</taxon>
        <taxon>Caerostris</taxon>
    </lineage>
</organism>
<dbReference type="Proteomes" id="UP001054945">
    <property type="component" value="Unassembled WGS sequence"/>
</dbReference>
<accession>A0AAV4SNT5</accession>
<keyword evidence="2" id="KW-1185">Reference proteome</keyword>
<proteinExistence type="predicted"/>
<dbReference type="AlphaFoldDB" id="A0AAV4SNT5"/>
<evidence type="ECO:0000313" key="2">
    <source>
        <dbReference type="Proteomes" id="UP001054945"/>
    </source>
</evidence>